<dbReference type="InterPro" id="IPR037069">
    <property type="entry name" value="AcylCoA_DH/ox_N_sf"/>
</dbReference>
<reference evidence="7" key="1">
    <citation type="submission" date="2019-03" db="EMBL/GenBank/DDBJ databases">
        <authorList>
            <person name="Hao L."/>
        </authorList>
    </citation>
    <scope>NUCLEOTIDE SEQUENCE</scope>
</reference>
<evidence type="ECO:0000259" key="5">
    <source>
        <dbReference type="Pfam" id="PF00441"/>
    </source>
</evidence>
<dbReference type="Pfam" id="PF00441">
    <property type="entry name" value="Acyl-CoA_dh_1"/>
    <property type="match status" value="1"/>
</dbReference>
<dbReference type="GO" id="GO:0003995">
    <property type="term" value="F:acyl-CoA dehydrogenase activity"/>
    <property type="evidence" value="ECO:0007669"/>
    <property type="project" value="InterPro"/>
</dbReference>
<proteinExistence type="inferred from homology"/>
<dbReference type="InterPro" id="IPR009075">
    <property type="entry name" value="AcylCo_DH/oxidase_C"/>
</dbReference>
<dbReference type="InterPro" id="IPR006089">
    <property type="entry name" value="Acyl-CoA_DH_CS"/>
</dbReference>
<dbReference type="PROSITE" id="PS00073">
    <property type="entry name" value="ACYL_COA_DH_2"/>
    <property type="match status" value="1"/>
</dbReference>
<dbReference type="Gene3D" id="1.20.140.10">
    <property type="entry name" value="Butyryl-CoA Dehydrogenase, subunit A, domain 3"/>
    <property type="match status" value="1"/>
</dbReference>
<accession>A0A485LX05</accession>
<dbReference type="AlphaFoldDB" id="A0A485LX05"/>
<dbReference type="InterPro" id="IPR009100">
    <property type="entry name" value="AcylCoA_DH/oxidase_NM_dom_sf"/>
</dbReference>
<organism evidence="7">
    <name type="scientific">anaerobic digester metagenome</name>
    <dbReference type="NCBI Taxonomy" id="1263854"/>
    <lineage>
        <taxon>unclassified sequences</taxon>
        <taxon>metagenomes</taxon>
        <taxon>ecological metagenomes</taxon>
    </lineage>
</organism>
<feature type="domain" description="Acyl-CoA dehydrogenase/oxidase C-terminal" evidence="5">
    <location>
        <begin position="223"/>
        <end position="359"/>
    </location>
</feature>
<dbReference type="Gene3D" id="2.40.110.10">
    <property type="entry name" value="Butyryl-CoA Dehydrogenase, subunit A, domain 2"/>
    <property type="match status" value="1"/>
</dbReference>
<gene>
    <name evidence="7" type="primary">acdA</name>
    <name evidence="7" type="ORF">SCFA_140028</name>
</gene>
<evidence type="ECO:0000256" key="4">
    <source>
        <dbReference type="ARBA" id="ARBA00022827"/>
    </source>
</evidence>
<evidence type="ECO:0000256" key="1">
    <source>
        <dbReference type="ARBA" id="ARBA00001974"/>
    </source>
</evidence>
<comment type="cofactor">
    <cofactor evidence="1">
        <name>FAD</name>
        <dbReference type="ChEBI" id="CHEBI:57692"/>
    </cofactor>
</comment>
<dbReference type="InterPro" id="IPR036250">
    <property type="entry name" value="AcylCo_DH-like_C"/>
</dbReference>
<keyword evidence="3" id="KW-0285">Flavoprotein</keyword>
<dbReference type="EMBL" id="CAADRM010000046">
    <property type="protein sequence ID" value="VFU12543.1"/>
    <property type="molecule type" value="Genomic_DNA"/>
</dbReference>
<comment type="similarity">
    <text evidence="2">Belongs to the acyl-CoA dehydrogenase family.</text>
</comment>
<dbReference type="InterPro" id="IPR046373">
    <property type="entry name" value="Acyl-CoA_Oxase/DH_mid-dom_sf"/>
</dbReference>
<dbReference type="SUPFAM" id="SSF47203">
    <property type="entry name" value="Acyl-CoA dehydrogenase C-terminal domain-like"/>
    <property type="match status" value="1"/>
</dbReference>
<protein>
    <submittedName>
        <fullName evidence="7">Acyl-CoA dehydrogenase</fullName>
        <ecNumber evidence="7">1.3.99.-</ecNumber>
    </submittedName>
</protein>
<sequence length="374" mass="40229">MLSSFKSEWKPFEDLARSFAAKELAGKTEEHDHYPFGEFFHDVLDKAYEVGFLGIMLPGELGGAGGSIGTLCAVLAALCRVDSSPGGIVFTNALAQEILLAAGARDIAGEIFGKTTSAGGFLVAFPSYTHPSHQDNLPEYRRSGRGYTITGTVDLLVLGGLARRAIVPARNRSKQQHSFFLIDLDHEGVSKSEPVFTLGMHACPAVDVRLDRVRARLVGEEGKGGEYFDRVLPAMHIAAAAMNAGIMRGSLDEALAYARERFQGGREIIRWSEVSMLLAGMAVKADAADMCVTLACQALEQGDPGWSSRCAAAALHIHEIACEAVTDGVQILGGNGYMKDYGQEKRFRDARQVQALLGSVPARKLDLIRKVSGV</sequence>
<keyword evidence="7" id="KW-0560">Oxidoreductase</keyword>
<evidence type="ECO:0000256" key="3">
    <source>
        <dbReference type="ARBA" id="ARBA00022630"/>
    </source>
</evidence>
<dbReference type="EC" id="1.3.99.-" evidence="7"/>
<evidence type="ECO:0000313" key="7">
    <source>
        <dbReference type="EMBL" id="VFU12543.1"/>
    </source>
</evidence>
<dbReference type="Pfam" id="PF02771">
    <property type="entry name" value="Acyl-CoA_dh_N"/>
    <property type="match status" value="1"/>
</dbReference>
<dbReference type="GO" id="GO:0050660">
    <property type="term" value="F:flavin adenine dinucleotide binding"/>
    <property type="evidence" value="ECO:0007669"/>
    <property type="project" value="InterPro"/>
</dbReference>
<dbReference type="PANTHER" id="PTHR43884:SF12">
    <property type="entry name" value="ISOVALERYL-COA DEHYDROGENASE, MITOCHONDRIAL-RELATED"/>
    <property type="match status" value="1"/>
</dbReference>
<dbReference type="SUPFAM" id="SSF56645">
    <property type="entry name" value="Acyl-CoA dehydrogenase NM domain-like"/>
    <property type="match status" value="1"/>
</dbReference>
<dbReference type="InterPro" id="IPR013786">
    <property type="entry name" value="AcylCoA_DH/ox_N"/>
</dbReference>
<keyword evidence="4" id="KW-0274">FAD</keyword>
<dbReference type="Gene3D" id="1.10.540.10">
    <property type="entry name" value="Acyl-CoA dehydrogenase/oxidase, N-terminal domain"/>
    <property type="match status" value="1"/>
</dbReference>
<name>A0A485LX05_9ZZZZ</name>
<feature type="domain" description="Acyl-CoA dehydrogenase/oxidase N-terminal" evidence="6">
    <location>
        <begin position="11"/>
        <end position="105"/>
    </location>
</feature>
<evidence type="ECO:0000256" key="2">
    <source>
        <dbReference type="ARBA" id="ARBA00009347"/>
    </source>
</evidence>
<evidence type="ECO:0000259" key="6">
    <source>
        <dbReference type="Pfam" id="PF02771"/>
    </source>
</evidence>
<dbReference type="PANTHER" id="PTHR43884">
    <property type="entry name" value="ACYL-COA DEHYDROGENASE"/>
    <property type="match status" value="1"/>
</dbReference>